<evidence type="ECO:0000313" key="3">
    <source>
        <dbReference type="Proteomes" id="UP000252255"/>
    </source>
</evidence>
<dbReference type="InterPro" id="IPR005025">
    <property type="entry name" value="FMN_Rdtase-like_dom"/>
</dbReference>
<accession>A0A367WJ78</accession>
<dbReference type="GO" id="GO:0016491">
    <property type="term" value="F:oxidoreductase activity"/>
    <property type="evidence" value="ECO:0007669"/>
    <property type="project" value="InterPro"/>
</dbReference>
<name>A0A367WJ78_9PROT</name>
<dbReference type="SUPFAM" id="SSF52218">
    <property type="entry name" value="Flavoproteins"/>
    <property type="match status" value="1"/>
</dbReference>
<proteinExistence type="predicted"/>
<dbReference type="Gene3D" id="3.40.50.360">
    <property type="match status" value="1"/>
</dbReference>
<protein>
    <submittedName>
        <fullName evidence="2">Chromate reductase</fullName>
    </submittedName>
</protein>
<reference evidence="2 3" key="1">
    <citation type="submission" date="2014-07" db="EMBL/GenBank/DDBJ databases">
        <title>Draft genome sequence of Thalassospira profundimaris PR54-5.</title>
        <authorList>
            <person name="Lai Q."/>
            <person name="Shao Z."/>
        </authorList>
    </citation>
    <scope>NUCLEOTIDE SEQUENCE [LARGE SCALE GENOMIC DNA]</scope>
    <source>
        <strain evidence="2 3">PR54-5</strain>
    </source>
</reference>
<dbReference type="RefSeq" id="WP_114100107.1">
    <property type="nucleotide sequence ID" value="NZ_JPWI01000021.1"/>
</dbReference>
<dbReference type="Pfam" id="PF03358">
    <property type="entry name" value="FMN_red"/>
    <property type="match status" value="1"/>
</dbReference>
<dbReference type="GO" id="GO:0010181">
    <property type="term" value="F:FMN binding"/>
    <property type="evidence" value="ECO:0007669"/>
    <property type="project" value="TreeGrafter"/>
</dbReference>
<evidence type="ECO:0000259" key="1">
    <source>
        <dbReference type="Pfam" id="PF03358"/>
    </source>
</evidence>
<dbReference type="PANTHER" id="PTHR30543">
    <property type="entry name" value="CHROMATE REDUCTASE"/>
    <property type="match status" value="1"/>
</dbReference>
<dbReference type="Proteomes" id="UP000252255">
    <property type="component" value="Unassembled WGS sequence"/>
</dbReference>
<dbReference type="InterPro" id="IPR029039">
    <property type="entry name" value="Flavoprotein-like_sf"/>
</dbReference>
<organism evidence="2 3">
    <name type="scientific">Thalassospira profundimaris</name>
    <dbReference type="NCBI Taxonomy" id="502049"/>
    <lineage>
        <taxon>Bacteria</taxon>
        <taxon>Pseudomonadati</taxon>
        <taxon>Pseudomonadota</taxon>
        <taxon>Alphaproteobacteria</taxon>
        <taxon>Rhodospirillales</taxon>
        <taxon>Thalassospiraceae</taxon>
        <taxon>Thalassospira</taxon>
    </lineage>
</organism>
<feature type="domain" description="NADPH-dependent FMN reductase-like" evidence="1">
    <location>
        <begin position="3"/>
        <end position="144"/>
    </location>
</feature>
<dbReference type="PANTHER" id="PTHR30543:SF21">
    <property type="entry name" value="NAD(P)H-DEPENDENT FMN REDUCTASE LOT6"/>
    <property type="match status" value="1"/>
</dbReference>
<sequence>MTQLLFISGSLRQDSSSTALLRALEQRIKSVPAVTDVTYADIGALPHYNADRAMNEEIRNLVDAIATADGVVIATPEYNFSIPGVLKNAIDWASRPAYQSVFKGKPVFVLSVSGGALGGVRAQGHLKYILNGMLAEVFPWQEIVVPAAPKKLIEGTFEDQAVLDFATEGLVAFLSRLNS</sequence>
<gene>
    <name evidence="2" type="ORF">TH30_21945</name>
</gene>
<dbReference type="AlphaFoldDB" id="A0A367WJ78"/>
<dbReference type="OrthoDB" id="9812295at2"/>
<dbReference type="GO" id="GO:0005829">
    <property type="term" value="C:cytosol"/>
    <property type="evidence" value="ECO:0007669"/>
    <property type="project" value="TreeGrafter"/>
</dbReference>
<evidence type="ECO:0000313" key="2">
    <source>
        <dbReference type="EMBL" id="RCK41477.1"/>
    </source>
</evidence>
<dbReference type="EMBL" id="JPWI01000021">
    <property type="protein sequence ID" value="RCK41477.1"/>
    <property type="molecule type" value="Genomic_DNA"/>
</dbReference>
<comment type="caution">
    <text evidence="2">The sequence shown here is derived from an EMBL/GenBank/DDBJ whole genome shotgun (WGS) entry which is preliminary data.</text>
</comment>
<dbReference type="InterPro" id="IPR050712">
    <property type="entry name" value="NAD(P)H-dep_reductase"/>
</dbReference>